<protein>
    <submittedName>
        <fullName evidence="3">Uncharacterized protein</fullName>
    </submittedName>
</protein>
<dbReference type="Proteomes" id="UP000262582">
    <property type="component" value="Chromosome"/>
</dbReference>
<proteinExistence type="predicted"/>
<reference evidence="3 5" key="1">
    <citation type="submission" date="2017-09" db="EMBL/GenBank/DDBJ databases">
        <title>Genomics of the genus Arcobacter.</title>
        <authorList>
            <person name="Perez-Cataluna A."/>
            <person name="Figueras M.J."/>
            <person name="Salas-Masso N."/>
        </authorList>
    </citation>
    <scope>NUCLEOTIDE SEQUENCE [LARGE SCALE GENOMIC DNA]</scope>
    <source>
        <strain evidence="3 5">CECT 7837</strain>
    </source>
</reference>
<name>A0A347U8E6_9BACT</name>
<dbReference type="OrthoDB" id="5365748at2"/>
<evidence type="ECO:0000313" key="3">
    <source>
        <dbReference type="EMBL" id="RXI29012.1"/>
    </source>
</evidence>
<evidence type="ECO:0000313" key="2">
    <source>
        <dbReference type="EMBL" id="AXX95124.1"/>
    </source>
</evidence>
<feature type="coiled-coil region" evidence="1">
    <location>
        <begin position="10"/>
        <end position="38"/>
    </location>
</feature>
<evidence type="ECO:0000313" key="5">
    <source>
        <dbReference type="Proteomes" id="UP000290588"/>
    </source>
</evidence>
<dbReference type="AlphaFoldDB" id="A0A347U8E6"/>
<evidence type="ECO:0000256" key="1">
    <source>
        <dbReference type="SAM" id="Coils"/>
    </source>
</evidence>
<organism evidence="3 5">
    <name type="scientific">Arcobacter ellisii</name>
    <dbReference type="NCBI Taxonomy" id="913109"/>
    <lineage>
        <taxon>Bacteria</taxon>
        <taxon>Pseudomonadati</taxon>
        <taxon>Campylobacterota</taxon>
        <taxon>Epsilonproteobacteria</taxon>
        <taxon>Campylobacterales</taxon>
        <taxon>Arcobacteraceae</taxon>
        <taxon>Arcobacter</taxon>
    </lineage>
</organism>
<keyword evidence="4" id="KW-1185">Reference proteome</keyword>
<dbReference type="RefSeq" id="WP_118917311.1">
    <property type="nucleotide sequence ID" value="NZ_CP032097.1"/>
</dbReference>
<gene>
    <name evidence="2" type="ORF">AELL_1462</name>
    <name evidence="3" type="ORF">CP962_12390</name>
</gene>
<dbReference type="KEGG" id="aell:AELL_1462"/>
<dbReference type="EMBL" id="CP032097">
    <property type="protein sequence ID" value="AXX95124.1"/>
    <property type="molecule type" value="Genomic_DNA"/>
</dbReference>
<keyword evidence="1" id="KW-0175">Coiled coil</keyword>
<accession>A0A347U8E6</accession>
<dbReference type="EMBL" id="NXIG01000015">
    <property type="protein sequence ID" value="RXI29012.1"/>
    <property type="molecule type" value="Genomic_DNA"/>
</dbReference>
<sequence>MSKELKETGLTFEELVAKELEKQRIEFENKLKQREENKVSLGATVVELIQIDGKPILDKETKQQKEINGELAFYPNSYKVKLSFNGGEIETPINQNNFNSLETGEKYLAKGRLGEVKEFGNTYIRPIFTEFIKL</sequence>
<reference evidence="2 4" key="2">
    <citation type="submission" date="2018-08" db="EMBL/GenBank/DDBJ databases">
        <title>Complete genome of the Arcobacter ellisii type strain LMG 26155.</title>
        <authorList>
            <person name="Miller W.G."/>
            <person name="Yee E."/>
            <person name="Bono J.L."/>
        </authorList>
    </citation>
    <scope>NUCLEOTIDE SEQUENCE [LARGE SCALE GENOMIC DNA]</scope>
    <source>
        <strain evidence="2 4">LMG 26155</strain>
    </source>
</reference>
<dbReference type="Proteomes" id="UP000290588">
    <property type="component" value="Unassembled WGS sequence"/>
</dbReference>
<evidence type="ECO:0000313" key="4">
    <source>
        <dbReference type="Proteomes" id="UP000262582"/>
    </source>
</evidence>